<feature type="region of interest" description="Disordered" evidence="1">
    <location>
        <begin position="183"/>
        <end position="205"/>
    </location>
</feature>
<evidence type="ECO:0000313" key="2">
    <source>
        <dbReference type="EMBL" id="CCX15958.1"/>
    </source>
</evidence>
<feature type="compositionally biased region" description="Polar residues" evidence="1">
    <location>
        <begin position="58"/>
        <end position="74"/>
    </location>
</feature>
<organism evidence="2 3">
    <name type="scientific">Pyronema omphalodes (strain CBS 100304)</name>
    <name type="common">Pyronema confluens</name>
    <dbReference type="NCBI Taxonomy" id="1076935"/>
    <lineage>
        <taxon>Eukaryota</taxon>
        <taxon>Fungi</taxon>
        <taxon>Dikarya</taxon>
        <taxon>Ascomycota</taxon>
        <taxon>Pezizomycotina</taxon>
        <taxon>Pezizomycetes</taxon>
        <taxon>Pezizales</taxon>
        <taxon>Pyronemataceae</taxon>
        <taxon>Pyronema</taxon>
    </lineage>
</organism>
<protein>
    <submittedName>
        <fullName evidence="2">Uncharacterized protein</fullName>
    </submittedName>
</protein>
<sequence length="205" mass="22940">MESPLASTDTEMDITLDNTDSLTPATNSNDPTDPAWLHHDRNRINPIRDSMHNDDTPQHATPDQPTGHDNQPTDPVTPFHGPLPIPPLPPHCLYPQQSQPTNTEIHQLHQQDKRRKGENGTIFNLSLEYSINTARCHNLTDNKLERLFLTIIGMHSEMEHQLTRMDSIEKVVSAPGKPTLQITSTTAQHSAQADSHPNPSEVKIL</sequence>
<name>U4LAJ2_PYROM</name>
<gene>
    <name evidence="2" type="ORF">PCON_02430</name>
</gene>
<keyword evidence="3" id="KW-1185">Reference proteome</keyword>
<feature type="region of interest" description="Disordered" evidence="1">
    <location>
        <begin position="1"/>
        <end position="76"/>
    </location>
</feature>
<feature type="compositionally biased region" description="Polar residues" evidence="1">
    <location>
        <begin position="16"/>
        <end position="31"/>
    </location>
</feature>
<dbReference type="Proteomes" id="UP000018144">
    <property type="component" value="Unassembled WGS sequence"/>
</dbReference>
<feature type="compositionally biased region" description="Polar residues" evidence="1">
    <location>
        <begin position="183"/>
        <end position="198"/>
    </location>
</feature>
<reference evidence="2 3" key="1">
    <citation type="journal article" date="2013" name="PLoS Genet.">
        <title>The genome and development-dependent transcriptomes of Pyronema confluens: a window into fungal evolution.</title>
        <authorList>
            <person name="Traeger S."/>
            <person name="Altegoer F."/>
            <person name="Freitag M."/>
            <person name="Gabaldon T."/>
            <person name="Kempken F."/>
            <person name="Kumar A."/>
            <person name="Marcet-Houben M."/>
            <person name="Poggeler S."/>
            <person name="Stajich J.E."/>
            <person name="Nowrousian M."/>
        </authorList>
    </citation>
    <scope>NUCLEOTIDE SEQUENCE [LARGE SCALE GENOMIC DNA]</scope>
    <source>
        <strain evidence="3">CBS 100304</strain>
        <tissue evidence="2">Vegetative mycelium</tissue>
    </source>
</reference>
<dbReference type="EMBL" id="HF936276">
    <property type="protein sequence ID" value="CCX15958.1"/>
    <property type="molecule type" value="Genomic_DNA"/>
</dbReference>
<dbReference type="AlphaFoldDB" id="U4LAJ2"/>
<evidence type="ECO:0000313" key="3">
    <source>
        <dbReference type="Proteomes" id="UP000018144"/>
    </source>
</evidence>
<accession>U4LAJ2</accession>
<proteinExistence type="predicted"/>
<evidence type="ECO:0000256" key="1">
    <source>
        <dbReference type="SAM" id="MobiDB-lite"/>
    </source>
</evidence>